<dbReference type="RefSeq" id="WP_126812535.1">
    <property type="nucleotide sequence ID" value="NZ_NGKC01000003.1"/>
</dbReference>
<keyword evidence="2" id="KW-1185">Reference proteome</keyword>
<dbReference type="OrthoDB" id="4425335at2"/>
<dbReference type="EMBL" id="NGKC01000003">
    <property type="protein sequence ID" value="RSU13282.1"/>
    <property type="molecule type" value="Genomic_DNA"/>
</dbReference>
<comment type="caution">
    <text evidence="1">The sequence shown here is derived from an EMBL/GenBank/DDBJ whole genome shotgun (WGS) entry which is preliminary data.</text>
</comment>
<sequence>MSILSEINTLSNICDIPIETGVFSDNPPDIYLVATPLVDLFEVYADNLPEYEVQELRLSLFSKGNYIKIKNTLTRTLLGAGFTITDMRYLGHEDDTGYHHYALDVAKSYKFKLDKED</sequence>
<evidence type="ECO:0000313" key="2">
    <source>
        <dbReference type="Proteomes" id="UP000286773"/>
    </source>
</evidence>
<gene>
    <name evidence="1" type="ORF">CBF27_03615</name>
</gene>
<proteinExistence type="predicted"/>
<reference evidence="1 2" key="1">
    <citation type="submission" date="2017-05" db="EMBL/GenBank/DDBJ databases">
        <title>Vagococcus spp. assemblies.</title>
        <authorList>
            <person name="Gulvik C.A."/>
        </authorList>
    </citation>
    <scope>NUCLEOTIDE SEQUENCE [LARGE SCALE GENOMIC DNA]</scope>
    <source>
        <strain evidence="1 2">LMG 24798</strain>
    </source>
</reference>
<dbReference type="Proteomes" id="UP000286773">
    <property type="component" value="Unassembled WGS sequence"/>
</dbReference>
<evidence type="ECO:0000313" key="1">
    <source>
        <dbReference type="EMBL" id="RSU13282.1"/>
    </source>
</evidence>
<organism evidence="1 2">
    <name type="scientific">Vagococcus acidifermentans</name>
    <dbReference type="NCBI Taxonomy" id="564710"/>
    <lineage>
        <taxon>Bacteria</taxon>
        <taxon>Bacillati</taxon>
        <taxon>Bacillota</taxon>
        <taxon>Bacilli</taxon>
        <taxon>Lactobacillales</taxon>
        <taxon>Enterococcaceae</taxon>
        <taxon>Vagococcus</taxon>
    </lineage>
</organism>
<name>A0A430AYY3_9ENTE</name>
<dbReference type="AlphaFoldDB" id="A0A430AYY3"/>
<accession>A0A430AYY3</accession>
<protein>
    <submittedName>
        <fullName evidence="1">Uncharacterized protein</fullName>
    </submittedName>
</protein>